<feature type="compositionally biased region" description="Low complexity" evidence="1">
    <location>
        <begin position="148"/>
        <end position="161"/>
    </location>
</feature>
<evidence type="ECO:0000256" key="1">
    <source>
        <dbReference type="SAM" id="MobiDB-lite"/>
    </source>
</evidence>
<feature type="compositionally biased region" description="Basic and acidic residues" evidence="1">
    <location>
        <begin position="75"/>
        <end position="87"/>
    </location>
</feature>
<keyword evidence="3" id="KW-1185">Reference proteome</keyword>
<dbReference type="RefSeq" id="WP_189250001.1">
    <property type="nucleotide sequence ID" value="NZ_BMQJ01000019.1"/>
</dbReference>
<feature type="region of interest" description="Disordered" evidence="1">
    <location>
        <begin position="75"/>
        <end position="172"/>
    </location>
</feature>
<protein>
    <recommendedName>
        <fullName evidence="4">Helix-turn-helix domain-containing protein</fullName>
    </recommendedName>
</protein>
<gene>
    <name evidence="2" type="ORF">GCM10010140_62220</name>
</gene>
<comment type="caution">
    <text evidence="2">The sequence shown here is derived from an EMBL/GenBank/DDBJ whole genome shotgun (WGS) entry which is preliminary data.</text>
</comment>
<evidence type="ECO:0000313" key="2">
    <source>
        <dbReference type="EMBL" id="GGQ23504.1"/>
    </source>
</evidence>
<dbReference type="Proteomes" id="UP000611554">
    <property type="component" value="Unassembled WGS sequence"/>
</dbReference>
<sequence>MGIRLIVEVMDHAPATLTPRERYALLVLAEDARDETRLCSKGVESNEKVMQRFRAGRSERAAILKALIDKGAIERTKRGQKHQHAEFRILPLTPAQGPGNPDPERGREGAQQPGNPAAEPVDKNSQGPGSALSGSGFSGLRVRETRTPSPQSPQDPSSLSSTERRIMSAVGATAEETREIIRIITTENQPRNLTAYATRLAENGDLVPLLERVRAGSRAAVPQTTPAPPPLAELLGQRPCPHGTPGGDQPRPGIGTPPCPQCRRAASALPTQPTPSPSAGPPDLSGLRAVLSELASSTGPQAPRRPAPPSARPAAAGER</sequence>
<dbReference type="EMBL" id="BMQJ01000019">
    <property type="protein sequence ID" value="GGQ23504.1"/>
    <property type="molecule type" value="Genomic_DNA"/>
</dbReference>
<feature type="compositionally biased region" description="Low complexity" evidence="1">
    <location>
        <begin position="127"/>
        <end position="139"/>
    </location>
</feature>
<name>A0ABQ2RDB8_9ACTN</name>
<organism evidence="2 3">
    <name type="scientific">Streptosporangium pseudovulgare</name>
    <dbReference type="NCBI Taxonomy" id="35765"/>
    <lineage>
        <taxon>Bacteria</taxon>
        <taxon>Bacillati</taxon>
        <taxon>Actinomycetota</taxon>
        <taxon>Actinomycetes</taxon>
        <taxon>Streptosporangiales</taxon>
        <taxon>Streptosporangiaceae</taxon>
        <taxon>Streptosporangium</taxon>
    </lineage>
</organism>
<evidence type="ECO:0008006" key="4">
    <source>
        <dbReference type="Google" id="ProtNLM"/>
    </source>
</evidence>
<reference evidence="3" key="1">
    <citation type="journal article" date="2019" name="Int. J. Syst. Evol. Microbiol.">
        <title>The Global Catalogue of Microorganisms (GCM) 10K type strain sequencing project: providing services to taxonomists for standard genome sequencing and annotation.</title>
        <authorList>
            <consortium name="The Broad Institute Genomics Platform"/>
            <consortium name="The Broad Institute Genome Sequencing Center for Infectious Disease"/>
            <person name="Wu L."/>
            <person name="Ma J."/>
        </authorList>
    </citation>
    <scope>NUCLEOTIDE SEQUENCE [LARGE SCALE GENOMIC DNA]</scope>
    <source>
        <strain evidence="3">JCM 3115</strain>
    </source>
</reference>
<feature type="region of interest" description="Disordered" evidence="1">
    <location>
        <begin position="217"/>
        <end position="319"/>
    </location>
</feature>
<accession>A0ABQ2RDB8</accession>
<evidence type="ECO:0000313" key="3">
    <source>
        <dbReference type="Proteomes" id="UP000611554"/>
    </source>
</evidence>
<proteinExistence type="predicted"/>